<dbReference type="Proteomes" id="UP000189670">
    <property type="component" value="Unassembled WGS sequence"/>
</dbReference>
<proteinExistence type="predicted"/>
<accession>A0A1V1NW31</accession>
<protein>
    <submittedName>
        <fullName evidence="1">Uncharacterized protein</fullName>
    </submittedName>
</protein>
<evidence type="ECO:0000313" key="2">
    <source>
        <dbReference type="Proteomes" id="UP000189670"/>
    </source>
</evidence>
<dbReference type="EMBL" id="ATBP01001747">
    <property type="protein sequence ID" value="ETR66790.1"/>
    <property type="molecule type" value="Genomic_DNA"/>
</dbReference>
<evidence type="ECO:0000313" key="1">
    <source>
        <dbReference type="EMBL" id="ETR66790.1"/>
    </source>
</evidence>
<reference evidence="2" key="1">
    <citation type="submission" date="2012-11" db="EMBL/GenBank/DDBJ databases">
        <authorList>
            <person name="Lucero-Rivera Y.E."/>
            <person name="Tovar-Ramirez D."/>
        </authorList>
    </citation>
    <scope>NUCLEOTIDE SEQUENCE [LARGE SCALE GENOMIC DNA]</scope>
    <source>
        <strain evidence="2">Araruama</strain>
    </source>
</reference>
<gene>
    <name evidence="1" type="ORF">OMM_12340</name>
</gene>
<comment type="caution">
    <text evidence="1">The sequence shown here is derived from an EMBL/GenBank/DDBJ whole genome shotgun (WGS) entry which is preliminary data.</text>
</comment>
<name>A0A1V1NW31_9BACT</name>
<dbReference type="AlphaFoldDB" id="A0A1V1NW31"/>
<organism evidence="1 2">
    <name type="scientific">Candidatus Magnetoglobus multicellularis str. Araruama</name>
    <dbReference type="NCBI Taxonomy" id="890399"/>
    <lineage>
        <taxon>Bacteria</taxon>
        <taxon>Pseudomonadati</taxon>
        <taxon>Thermodesulfobacteriota</taxon>
        <taxon>Desulfobacteria</taxon>
        <taxon>Desulfobacterales</taxon>
        <taxon>Desulfobacteraceae</taxon>
        <taxon>Candidatus Magnetoglobus</taxon>
    </lineage>
</organism>
<sequence>MKQKLTNEKIKINEEIFVIMIDTYANKIIDNLSELIDKFGNTISEYFQTEQIFYNPLKNINIKNETVTYSDTIKLLRNFFVEGLQEAQEKIGSTNTIKTIINITFEYNNEEPINDKEEKK</sequence>